<feature type="domain" description="DUF1206" evidence="2">
    <location>
        <begin position="216"/>
        <end position="285"/>
    </location>
</feature>
<feature type="transmembrane region" description="Helical" evidence="1">
    <location>
        <begin position="168"/>
        <end position="190"/>
    </location>
</feature>
<dbReference type="Pfam" id="PF06724">
    <property type="entry name" value="DUF1206"/>
    <property type="match status" value="3"/>
</dbReference>
<feature type="transmembrane region" description="Helical" evidence="1">
    <location>
        <begin position="259"/>
        <end position="280"/>
    </location>
</feature>
<evidence type="ECO:0000313" key="3">
    <source>
        <dbReference type="EMBL" id="UZK54669.1"/>
    </source>
</evidence>
<gene>
    <name evidence="3" type="ORF">NEH16_11445</name>
</gene>
<feature type="domain" description="DUF1206" evidence="2">
    <location>
        <begin position="29"/>
        <end position="104"/>
    </location>
</feature>
<evidence type="ECO:0000259" key="2">
    <source>
        <dbReference type="Pfam" id="PF06724"/>
    </source>
</evidence>
<accession>A0ABY6PR02</accession>
<proteinExistence type="predicted"/>
<keyword evidence="4" id="KW-1185">Reference proteome</keyword>
<dbReference type="InterPro" id="IPR009597">
    <property type="entry name" value="DUF1206"/>
</dbReference>
<keyword evidence="1" id="KW-1133">Transmembrane helix</keyword>
<feature type="transmembrane region" description="Helical" evidence="1">
    <location>
        <begin position="118"/>
        <end position="139"/>
    </location>
</feature>
<dbReference type="Proteomes" id="UP001164963">
    <property type="component" value="Chromosome"/>
</dbReference>
<evidence type="ECO:0000313" key="4">
    <source>
        <dbReference type="Proteomes" id="UP001164963"/>
    </source>
</evidence>
<feature type="transmembrane region" description="Helical" evidence="1">
    <location>
        <begin position="79"/>
        <end position="97"/>
    </location>
</feature>
<sequence length="287" mass="29243">MNISATASKGQGKARQAGNSTAVEAAGRAGFVARGVIYFLVGFLALRIAFNGGDSDGKGGGGKQADRGGALAEIAQKPFGHVLLWVLGIALVGMALWRLSEAAFGAAGPDGHKATKRLASGGRAVFYGFVAYSVLSFAAGDKGSGSGKGDARSQDVTAKVLDLPGGRWLVGAAGVGIACAGLWIAGRAALRKFHKHLRMDDMSPAMRRAVDTTGVFGGVSRGLVFAVAGGFAVSAAVKARSGEAKGMDDTLRSFSATPAGPWLLALIAVGLVAFGLFSFANARWRKI</sequence>
<dbReference type="RefSeq" id="WP_265541802.1">
    <property type="nucleotide sequence ID" value="NZ_CP098740.1"/>
</dbReference>
<name>A0ABY6PR02_9ACTN</name>
<protein>
    <submittedName>
        <fullName evidence="3">DUF1206 domain-containing protein</fullName>
    </submittedName>
</protein>
<feature type="transmembrane region" description="Helical" evidence="1">
    <location>
        <begin position="31"/>
        <end position="50"/>
    </location>
</feature>
<organism evidence="3 4">
    <name type="scientific">Streptomyces drozdowiczii</name>
    <dbReference type="NCBI Taxonomy" id="202862"/>
    <lineage>
        <taxon>Bacteria</taxon>
        <taxon>Bacillati</taxon>
        <taxon>Actinomycetota</taxon>
        <taxon>Actinomycetes</taxon>
        <taxon>Kitasatosporales</taxon>
        <taxon>Streptomycetaceae</taxon>
        <taxon>Streptomyces</taxon>
    </lineage>
</organism>
<feature type="transmembrane region" description="Helical" evidence="1">
    <location>
        <begin position="210"/>
        <end position="239"/>
    </location>
</feature>
<evidence type="ECO:0000256" key="1">
    <source>
        <dbReference type="SAM" id="Phobius"/>
    </source>
</evidence>
<dbReference type="EMBL" id="CP098740">
    <property type="protein sequence ID" value="UZK54669.1"/>
    <property type="molecule type" value="Genomic_DNA"/>
</dbReference>
<keyword evidence="1" id="KW-0472">Membrane</keyword>
<feature type="domain" description="DUF1206" evidence="2">
    <location>
        <begin position="122"/>
        <end position="190"/>
    </location>
</feature>
<keyword evidence="1" id="KW-0812">Transmembrane</keyword>
<reference evidence="3" key="1">
    <citation type="journal article" date="2022" name="Front. Microbiol.">
        <title>Mirubactin C rescues the lethal effect of cell wall biosynthesis mutations in Bacillus subtilis.</title>
        <authorList>
            <person name="Kepplinger B."/>
            <person name="Wen X."/>
            <person name="Tyler A.R."/>
            <person name="Kim B.Y."/>
            <person name="Brown J."/>
            <person name="Banks P."/>
            <person name="Dashti Y."/>
            <person name="Mackenzie E.S."/>
            <person name="Wills C."/>
            <person name="Kawai Y."/>
            <person name="Waldron K.J."/>
            <person name="Allenby N.E.E."/>
            <person name="Wu L.J."/>
            <person name="Hall M.J."/>
            <person name="Errington J."/>
        </authorList>
    </citation>
    <scope>NUCLEOTIDE SEQUENCE</scope>
    <source>
        <strain evidence="3">MDA8-470</strain>
    </source>
</reference>